<accession>A0ABN0ZY67</accession>
<dbReference type="SUPFAM" id="SSF55874">
    <property type="entry name" value="ATPase domain of HSP90 chaperone/DNA topoisomerase II/histidine kinase"/>
    <property type="match status" value="1"/>
</dbReference>
<dbReference type="RefSeq" id="WP_344089797.1">
    <property type="nucleotide sequence ID" value="NZ_BAAAHB010000023.1"/>
</dbReference>
<dbReference type="Proteomes" id="UP001499895">
    <property type="component" value="Unassembled WGS sequence"/>
</dbReference>
<keyword evidence="9" id="KW-1133">Transmembrane helix</keyword>
<dbReference type="CDD" id="cd16917">
    <property type="entry name" value="HATPase_UhpB-NarQ-NarX-like"/>
    <property type="match status" value="1"/>
</dbReference>
<sequence length="400" mass="42539">MQVRLPRRPDRDAVLIAATGLLGGLLLWFLGLRNNPPLIGVPKWLTLVALAVMCGAELLRRNAPLTALAIGTVTIAADVCAGSLIATIAMYTDLLYAAVLYGRASVAWRLPRICEVLSVLVTLLAVALIREPEALLLGFGVAALIITPTWTGLGIRRHRDAARAARLEAERTALLAELDRRQAVGAERARMARELHDMVANNLSAIAIHSTAALSIDEPKASTQALTVIRENSVQGLAEMRRLIGLLRQAGGDEEPAATPRLDGVDALLDRARTAVSDDRFTFVLCDERGPEPLPAPVELAAYRIVQESLTNAVKHAAPGEVAVRLDFRAGRPLVVEVTSAVGAGPVPRAPGSGAGLVGMGERVALLDGEWEAGPVDGPDGKRWRVRAVLPVPEEGRGKP</sequence>
<feature type="transmembrane region" description="Helical" evidence="9">
    <location>
        <begin position="67"/>
        <end position="90"/>
    </location>
</feature>
<evidence type="ECO:0000256" key="6">
    <source>
        <dbReference type="ARBA" id="ARBA00022777"/>
    </source>
</evidence>
<evidence type="ECO:0000313" key="12">
    <source>
        <dbReference type="Proteomes" id="UP001499895"/>
    </source>
</evidence>
<feature type="transmembrane region" description="Helical" evidence="9">
    <location>
        <begin position="110"/>
        <end position="129"/>
    </location>
</feature>
<evidence type="ECO:0000256" key="5">
    <source>
        <dbReference type="ARBA" id="ARBA00022741"/>
    </source>
</evidence>
<evidence type="ECO:0000256" key="1">
    <source>
        <dbReference type="ARBA" id="ARBA00000085"/>
    </source>
</evidence>
<evidence type="ECO:0000256" key="2">
    <source>
        <dbReference type="ARBA" id="ARBA00012438"/>
    </source>
</evidence>
<dbReference type="Gene3D" id="1.20.5.1930">
    <property type="match status" value="1"/>
</dbReference>
<feature type="domain" description="Signal transduction histidine kinase subgroup 3 dimerisation and phosphoacceptor" evidence="10">
    <location>
        <begin position="187"/>
        <end position="250"/>
    </location>
</feature>
<proteinExistence type="predicted"/>
<dbReference type="InterPro" id="IPR050482">
    <property type="entry name" value="Sensor_HK_TwoCompSys"/>
</dbReference>
<keyword evidence="7" id="KW-0067">ATP-binding</keyword>
<feature type="transmembrane region" description="Helical" evidence="9">
    <location>
        <begin position="134"/>
        <end position="153"/>
    </location>
</feature>
<keyword evidence="9" id="KW-0812">Transmembrane</keyword>
<evidence type="ECO:0000256" key="4">
    <source>
        <dbReference type="ARBA" id="ARBA00022679"/>
    </source>
</evidence>
<reference evidence="11 12" key="1">
    <citation type="journal article" date="2019" name="Int. J. Syst. Evol. Microbiol.">
        <title>The Global Catalogue of Microorganisms (GCM) 10K type strain sequencing project: providing services to taxonomists for standard genome sequencing and annotation.</title>
        <authorList>
            <consortium name="The Broad Institute Genomics Platform"/>
            <consortium name="The Broad Institute Genome Sequencing Center for Infectious Disease"/>
            <person name="Wu L."/>
            <person name="Ma J."/>
        </authorList>
    </citation>
    <scope>NUCLEOTIDE SEQUENCE [LARGE SCALE GENOMIC DNA]</scope>
    <source>
        <strain evidence="11 12">JCM 10649</strain>
    </source>
</reference>
<comment type="caution">
    <text evidence="11">The sequence shown here is derived from an EMBL/GenBank/DDBJ whole genome shotgun (WGS) entry which is preliminary data.</text>
</comment>
<dbReference type="PANTHER" id="PTHR24421">
    <property type="entry name" value="NITRATE/NITRITE SENSOR PROTEIN NARX-RELATED"/>
    <property type="match status" value="1"/>
</dbReference>
<keyword evidence="5" id="KW-0547">Nucleotide-binding</keyword>
<dbReference type="EMBL" id="BAAAHB010000023">
    <property type="protein sequence ID" value="GAA0462859.1"/>
    <property type="molecule type" value="Genomic_DNA"/>
</dbReference>
<protein>
    <recommendedName>
        <fullName evidence="2">histidine kinase</fullName>
        <ecNumber evidence="2">2.7.13.3</ecNumber>
    </recommendedName>
</protein>
<comment type="catalytic activity">
    <reaction evidence="1">
        <text>ATP + protein L-histidine = ADP + protein N-phospho-L-histidine.</text>
        <dbReference type="EC" id="2.7.13.3"/>
    </reaction>
</comment>
<dbReference type="Pfam" id="PF07730">
    <property type="entry name" value="HisKA_3"/>
    <property type="match status" value="1"/>
</dbReference>
<evidence type="ECO:0000256" key="3">
    <source>
        <dbReference type="ARBA" id="ARBA00022553"/>
    </source>
</evidence>
<keyword evidence="4" id="KW-0808">Transferase</keyword>
<feature type="transmembrane region" description="Helical" evidence="9">
    <location>
        <begin position="44"/>
        <end position="60"/>
    </location>
</feature>
<name>A0ABN0ZY67_9ACTN</name>
<evidence type="ECO:0000256" key="9">
    <source>
        <dbReference type="SAM" id="Phobius"/>
    </source>
</evidence>
<dbReference type="InterPro" id="IPR036890">
    <property type="entry name" value="HATPase_C_sf"/>
</dbReference>
<dbReference type="PANTHER" id="PTHR24421:SF10">
    <property type="entry name" value="NITRATE_NITRITE SENSOR PROTEIN NARQ"/>
    <property type="match status" value="1"/>
</dbReference>
<dbReference type="InterPro" id="IPR011712">
    <property type="entry name" value="Sig_transdc_His_kin_sub3_dim/P"/>
</dbReference>
<dbReference type="GO" id="GO:0016301">
    <property type="term" value="F:kinase activity"/>
    <property type="evidence" value="ECO:0007669"/>
    <property type="project" value="UniProtKB-KW"/>
</dbReference>
<keyword evidence="6 11" id="KW-0418">Kinase</keyword>
<dbReference type="Gene3D" id="3.30.565.10">
    <property type="entry name" value="Histidine kinase-like ATPase, C-terminal domain"/>
    <property type="match status" value="1"/>
</dbReference>
<evidence type="ECO:0000313" key="11">
    <source>
        <dbReference type="EMBL" id="GAA0462859.1"/>
    </source>
</evidence>
<evidence type="ECO:0000259" key="10">
    <source>
        <dbReference type="Pfam" id="PF07730"/>
    </source>
</evidence>
<gene>
    <name evidence="11" type="ORF">GCM10009544_26700</name>
</gene>
<keyword evidence="8" id="KW-0902">Two-component regulatory system</keyword>
<feature type="transmembrane region" description="Helical" evidence="9">
    <location>
        <begin position="12"/>
        <end position="32"/>
    </location>
</feature>
<evidence type="ECO:0000256" key="7">
    <source>
        <dbReference type="ARBA" id="ARBA00022840"/>
    </source>
</evidence>
<keyword evidence="12" id="KW-1185">Reference proteome</keyword>
<keyword evidence="9" id="KW-0472">Membrane</keyword>
<evidence type="ECO:0000256" key="8">
    <source>
        <dbReference type="ARBA" id="ARBA00023012"/>
    </source>
</evidence>
<organism evidence="11 12">
    <name type="scientific">Streptomyces stramineus</name>
    <dbReference type="NCBI Taxonomy" id="173861"/>
    <lineage>
        <taxon>Bacteria</taxon>
        <taxon>Bacillati</taxon>
        <taxon>Actinomycetota</taxon>
        <taxon>Actinomycetes</taxon>
        <taxon>Kitasatosporales</taxon>
        <taxon>Streptomycetaceae</taxon>
        <taxon>Streptomyces</taxon>
    </lineage>
</organism>
<keyword evidence="3" id="KW-0597">Phosphoprotein</keyword>
<dbReference type="EC" id="2.7.13.3" evidence="2"/>